<dbReference type="GO" id="GO:0006397">
    <property type="term" value="P:mRNA processing"/>
    <property type="evidence" value="ECO:0007669"/>
    <property type="project" value="InterPro"/>
</dbReference>
<evidence type="ECO:0000256" key="2">
    <source>
        <dbReference type="ARBA" id="ARBA00007857"/>
    </source>
</evidence>
<dbReference type="PANTHER" id="PTHR21597:SF0">
    <property type="entry name" value="THO COMPLEX SUBUNIT 2"/>
    <property type="match status" value="1"/>
</dbReference>
<feature type="compositionally biased region" description="Low complexity" evidence="5">
    <location>
        <begin position="274"/>
        <end position="299"/>
    </location>
</feature>
<sequence length="1387" mass="153543">MAETTRVYELVPMPQPGAHAGGEGARAKAQIDPAALAESCGADSERWARCWLELVWAAVDGEIAVAEVATCMKEAAQSNENSLPMAARIPEALWYVGIEVRTFESEEEKMLSPSWKRLTKLVNAVLETGIVEKQTLLEQLEFDLIGACGWGDALGPEKLKKAIVKANTNALYRQRKYNLLGEESEGFSKLVTELETLHSGNVATVLENMQRLIGYFRLDPNRVFDLILEIFEMDPENEAFVELLANFRVSNLKQLLGFKFQAYHPPATPPTDEAAVSADASVANASSSTTSQPTPTIPSAGKRPPPTPLSLYFLTAKLCALNNSKLLTLRDIMPHLHPPAQALAALTRERERRLQQSMREVGVVNLRTRTLEEVAAEEKAKKAKDAALQASVAFEDASNQKFGLVAGFIAAGFWTEALALADSLNRDAAFDHPQVLAVLFAQLRAAIDPLYSQSGIVPLGVLAAKLKSASSSENKTKKDLSNHTIGPNNHFRPVHTLDEFFEQLGPVFSVVGHRVFKDIPLLTKIIRIASVQANMPGEVPIARKRKLIHMVSHTLLPAAALLSSPNPPLMLEIWETIKNFSFAVRFDLYEIQRTDLYERIPELQMSRAKTAHEAKQVLKRVANNKDVMRLISRRLGKLSHNSPIVTLSAILNNIQAYDNLIGSMVDAIRYLSPLSFDVLAYLLVAYLGKDETAKIKDDGQSHSNWLQALCKFAGFYYAKYPQVELGGLFEYLGRQLSLKRSLDLLVLEELISRMTGLEIIENVSDETLAAMGGGEQLRGQVRASMGSSTLSIKKRPIQALRSVLEDNNLIMPLLVLIAQQQQATLFNTDDKNLKLIGHKHDKCASVLEQFIEFLAVQVPVQELADKHVLPLTDLCKKFHIEPVVAFHIVRPLLAAALHQVFFAESDSTFKKTCQDPRWLLRDEALARWKPDSEELQSMAQKQIEQRGKWKRLSPQLYTIFWSLSLYDISVPRTQYDEEMDRLKDRASGVESSQLEPTLTDKKRKAEVQRCKDAAAALKDELHLQTENRAFVLQHFDAAKASWIPCTAEPPDAPINLMAINEFLQICVLPRALFSMTDALYSARFLRLMHERSVPNCPTVFLYKKALQFVAANMVCVTEREAENLGIFMKNLLENLDAWTKDRKSFQAQFASKAGAFRKFAEPSSPKIKFEEFSQVVTRFHDNVAGICLSALSSSSYMQIRTALLITSKIGEFFPTHKSTALKLHAKAQHLIADDGRQDVVTMARRYAAFLESRIKTKKLVNDAKDPPGMITATSIAVVEAVIVIATGIATDFAIPATPATLATLATPVFLAILATLVIPATLVILAVFAIRETLATLAILATIAISETHVIVGGIVATTTAQEAMYEAKAAMPVVAAMGTGQRDLSK</sequence>
<dbReference type="Pfam" id="PF11732">
    <property type="entry name" value="Thoc2"/>
    <property type="match status" value="1"/>
</dbReference>
<keyword evidence="4" id="KW-0539">Nucleus</keyword>
<dbReference type="Proteomes" id="UP000241890">
    <property type="component" value="Unassembled WGS sequence"/>
</dbReference>
<evidence type="ECO:0000256" key="4">
    <source>
        <dbReference type="ARBA" id="ARBA00023242"/>
    </source>
</evidence>
<proteinExistence type="inferred from homology"/>
<evidence type="ECO:0000256" key="3">
    <source>
        <dbReference type="ARBA" id="ARBA00019596"/>
    </source>
</evidence>
<name>A0A2R5GQ38_9STRA</name>
<evidence type="ECO:0000259" key="9">
    <source>
        <dbReference type="Pfam" id="PF16134"/>
    </source>
</evidence>
<evidence type="ECO:0000313" key="11">
    <source>
        <dbReference type="Proteomes" id="UP000241890"/>
    </source>
</evidence>
<evidence type="ECO:0000313" key="10">
    <source>
        <dbReference type="EMBL" id="GBG32725.1"/>
    </source>
</evidence>
<protein>
    <recommendedName>
        <fullName evidence="3">THO complex subunit 2</fullName>
    </recommendedName>
</protein>
<dbReference type="EMBL" id="BEYU01000128">
    <property type="protein sequence ID" value="GBG32725.1"/>
    <property type="molecule type" value="Genomic_DNA"/>
</dbReference>
<feature type="domain" description="THO complex subunitTHOC2 C-terminal" evidence="7">
    <location>
        <begin position="949"/>
        <end position="1248"/>
    </location>
</feature>
<dbReference type="InterPro" id="IPR021726">
    <property type="entry name" value="THO_THOC2_N"/>
</dbReference>
<dbReference type="GO" id="GO:0000445">
    <property type="term" value="C:THO complex part of transcription export complex"/>
    <property type="evidence" value="ECO:0007669"/>
    <property type="project" value="TreeGrafter"/>
</dbReference>
<evidence type="ECO:0000259" key="7">
    <source>
        <dbReference type="Pfam" id="PF11262"/>
    </source>
</evidence>
<feature type="transmembrane region" description="Helical" evidence="6">
    <location>
        <begin position="1267"/>
        <end position="1288"/>
    </location>
</feature>
<feature type="region of interest" description="Disordered" evidence="5">
    <location>
        <begin position="269"/>
        <end position="303"/>
    </location>
</feature>
<feature type="transmembrane region" description="Helical" evidence="6">
    <location>
        <begin position="1337"/>
        <end position="1357"/>
    </location>
</feature>
<comment type="subcellular location">
    <subcellularLocation>
        <location evidence="1">Nucleus</location>
    </subcellularLocation>
</comment>
<dbReference type="InParanoid" id="A0A2R5GQ38"/>
<dbReference type="PANTHER" id="PTHR21597">
    <property type="entry name" value="THO2 PROTEIN"/>
    <property type="match status" value="1"/>
</dbReference>
<organism evidence="10 11">
    <name type="scientific">Hondaea fermentalgiana</name>
    <dbReference type="NCBI Taxonomy" id="2315210"/>
    <lineage>
        <taxon>Eukaryota</taxon>
        <taxon>Sar</taxon>
        <taxon>Stramenopiles</taxon>
        <taxon>Bigyra</taxon>
        <taxon>Labyrinthulomycetes</taxon>
        <taxon>Thraustochytrida</taxon>
        <taxon>Thraustochytriidae</taxon>
        <taxon>Hondaea</taxon>
    </lineage>
</organism>
<keyword evidence="6" id="KW-1133">Transmembrane helix</keyword>
<feature type="domain" description="THO complex subunit 2 N-terminal" evidence="9">
    <location>
        <begin position="43"/>
        <end position="233"/>
    </location>
</feature>
<evidence type="ECO:0000256" key="1">
    <source>
        <dbReference type="ARBA" id="ARBA00004123"/>
    </source>
</evidence>
<comment type="similarity">
    <text evidence="2">Belongs to the THOC2 family.</text>
</comment>
<feature type="transmembrane region" description="Helical" evidence="6">
    <location>
        <begin position="1308"/>
        <end position="1330"/>
    </location>
</feature>
<comment type="caution">
    <text evidence="10">The sequence shown here is derived from an EMBL/GenBank/DDBJ whole genome shotgun (WGS) entry which is preliminary data.</text>
</comment>
<evidence type="ECO:0000256" key="6">
    <source>
        <dbReference type="SAM" id="Phobius"/>
    </source>
</evidence>
<dbReference type="GO" id="GO:0003729">
    <property type="term" value="F:mRNA binding"/>
    <property type="evidence" value="ECO:0007669"/>
    <property type="project" value="TreeGrafter"/>
</dbReference>
<dbReference type="GO" id="GO:0006406">
    <property type="term" value="P:mRNA export from nucleus"/>
    <property type="evidence" value="ECO:0007669"/>
    <property type="project" value="InterPro"/>
</dbReference>
<keyword evidence="6" id="KW-0472">Membrane</keyword>
<accession>A0A2R5GQ38</accession>
<feature type="domain" description="THO complex subunit 2 N-terminal" evidence="9">
    <location>
        <begin position="320"/>
        <end position="624"/>
    </location>
</feature>
<reference evidence="10 11" key="1">
    <citation type="submission" date="2017-12" db="EMBL/GenBank/DDBJ databases">
        <title>Sequencing, de novo assembly and annotation of complete genome of a new Thraustochytrid species, strain FCC1311.</title>
        <authorList>
            <person name="Sedici K."/>
            <person name="Godart F."/>
            <person name="Aiese Cigliano R."/>
            <person name="Sanseverino W."/>
            <person name="Barakat M."/>
            <person name="Ortet P."/>
            <person name="Marechal E."/>
            <person name="Cagnac O."/>
            <person name="Amato A."/>
        </authorList>
    </citation>
    <scope>NUCLEOTIDE SEQUENCE [LARGE SCALE GENOMIC DNA]</scope>
</reference>
<dbReference type="InterPro" id="IPR040007">
    <property type="entry name" value="Tho2"/>
</dbReference>
<gene>
    <name evidence="10" type="ORF">FCC1311_089502</name>
</gene>
<keyword evidence="6" id="KW-0812">Transmembrane</keyword>
<keyword evidence="11" id="KW-1185">Reference proteome</keyword>
<dbReference type="Pfam" id="PF11262">
    <property type="entry name" value="Tho2"/>
    <property type="match status" value="1"/>
</dbReference>
<dbReference type="Pfam" id="PF16134">
    <property type="entry name" value="THOC2_N"/>
    <property type="match status" value="2"/>
</dbReference>
<dbReference type="InterPro" id="IPR021418">
    <property type="entry name" value="THO_THOC2_C"/>
</dbReference>
<evidence type="ECO:0000256" key="5">
    <source>
        <dbReference type="SAM" id="MobiDB-lite"/>
    </source>
</evidence>
<dbReference type="InterPro" id="IPR032302">
    <property type="entry name" value="THOC2_N"/>
</dbReference>
<dbReference type="OrthoDB" id="29024at2759"/>
<feature type="domain" description="THO complex subunitTHOC2 N-terminal" evidence="8">
    <location>
        <begin position="635"/>
        <end position="709"/>
    </location>
</feature>
<evidence type="ECO:0000259" key="8">
    <source>
        <dbReference type="Pfam" id="PF11732"/>
    </source>
</evidence>